<dbReference type="Proteomes" id="UP000005267">
    <property type="component" value="Chromosome"/>
</dbReference>
<dbReference type="HOGENOM" id="CLU_2696245_0_0_4"/>
<feature type="region of interest" description="Disordered" evidence="2">
    <location>
        <begin position="1"/>
        <end position="20"/>
    </location>
</feature>
<evidence type="ECO:0000313" key="4">
    <source>
        <dbReference type="Proteomes" id="UP000005267"/>
    </source>
</evidence>
<dbReference type="AlphaFoldDB" id="I3UCM3"/>
<keyword evidence="4" id="KW-1185">Reference proteome</keyword>
<gene>
    <name evidence="3" type="ordered locus">TKWG_13175</name>
</gene>
<proteinExistence type="predicted"/>
<feature type="coiled-coil region" evidence="1">
    <location>
        <begin position="37"/>
        <end position="64"/>
    </location>
</feature>
<sequence length="73" mass="7725">MTSPQTSAEAHKQRAAARSDLMPTIGKFIGDKLREQAKTNDDKLDALLDAVADLERRVAAIEATGGNNGGSND</sequence>
<dbReference type="STRING" id="1036672.TKWG_13175"/>
<organism evidence="3 4">
    <name type="scientific">Advenella kashmirensis (strain DSM 17095 / LMG 22695 / WT001)</name>
    <name type="common">Tetrathiobacter kashmirensis</name>
    <dbReference type="NCBI Taxonomy" id="1036672"/>
    <lineage>
        <taxon>Bacteria</taxon>
        <taxon>Pseudomonadati</taxon>
        <taxon>Pseudomonadota</taxon>
        <taxon>Betaproteobacteria</taxon>
        <taxon>Burkholderiales</taxon>
        <taxon>Alcaligenaceae</taxon>
    </lineage>
</organism>
<name>I3UCM3_ADVKW</name>
<reference evidence="3 4" key="1">
    <citation type="journal article" date="2011" name="J. Bacteriol.">
        <title>Whole-genome shotgun sequencing of the sulfur-oxidizing chemoautotroph Tetrathiobacter kashmirensis.</title>
        <authorList>
            <person name="Ghosh W."/>
            <person name="George A."/>
            <person name="Agarwal A."/>
            <person name="Raj P."/>
            <person name="Alam M."/>
            <person name="Pyne P."/>
            <person name="Das Gupta S.K."/>
        </authorList>
    </citation>
    <scope>NUCLEOTIDE SEQUENCE [LARGE SCALE GENOMIC DNA]</scope>
    <source>
        <strain evidence="3 4">WT001</strain>
    </source>
</reference>
<evidence type="ECO:0000256" key="1">
    <source>
        <dbReference type="SAM" id="Coils"/>
    </source>
</evidence>
<reference evidence="4" key="2">
    <citation type="journal article" date="2013" name="PLoS ONE">
        <title>Genome implosion elicits host-confinement in Alcaligenaceae: evidence from the comparative genomics of Tetrathiobacter kashmirensis, a pathogen in the making.</title>
        <authorList>
            <person name="Ghosh W."/>
            <person name="Alam M."/>
            <person name="Roy C."/>
            <person name="Pyne P."/>
            <person name="George A."/>
            <person name="Chakraborty R."/>
            <person name="Majumder S."/>
            <person name="Agarwal A."/>
            <person name="Chakraborty S."/>
            <person name="Majumdar S."/>
            <person name="Gupta S.K."/>
        </authorList>
    </citation>
    <scope>NUCLEOTIDE SEQUENCE [LARGE SCALE GENOMIC DNA]</scope>
    <source>
        <strain evidence="4">WT001</strain>
    </source>
</reference>
<dbReference type="EMBL" id="CP003555">
    <property type="protein sequence ID" value="AFK62761.1"/>
    <property type="molecule type" value="Genomic_DNA"/>
</dbReference>
<evidence type="ECO:0000313" key="3">
    <source>
        <dbReference type="EMBL" id="AFK62761.1"/>
    </source>
</evidence>
<protein>
    <submittedName>
        <fullName evidence="3">Uncharacterized protein</fullName>
    </submittedName>
</protein>
<dbReference type="KEGG" id="aka:TKWG_13175"/>
<evidence type="ECO:0000256" key="2">
    <source>
        <dbReference type="SAM" id="MobiDB-lite"/>
    </source>
</evidence>
<keyword evidence="1" id="KW-0175">Coiled coil</keyword>
<dbReference type="RefSeq" id="WP_014750852.1">
    <property type="nucleotide sequence ID" value="NC_017964.1"/>
</dbReference>
<accession>I3UCM3</accession>